<comment type="catalytic activity">
    <reaction evidence="4">
        <text>D-galactosamine 6-phosphate + H2O = D-tagatopyranose 1-phosphate + NH4(+)</text>
        <dbReference type="Rhea" id="RHEA:47680"/>
        <dbReference type="ChEBI" id="CHEBI:15377"/>
        <dbReference type="ChEBI" id="CHEBI:28938"/>
        <dbReference type="ChEBI" id="CHEBI:71674"/>
        <dbReference type="ChEBI" id="CHEBI:138150"/>
    </reaction>
</comment>
<dbReference type="GO" id="GO:1901135">
    <property type="term" value="P:carbohydrate derivative metabolic process"/>
    <property type="evidence" value="ECO:0007669"/>
    <property type="project" value="InterPro"/>
</dbReference>
<keyword evidence="2" id="KW-0677">Repeat</keyword>
<evidence type="ECO:0000259" key="5">
    <source>
        <dbReference type="PROSITE" id="PS51464"/>
    </source>
</evidence>
<sequence>MFGKTTKYWISCKGVYTSNEIAQQPNTWKKTLHQIKENQNDIQKFINQVILQEDFDIVLCGAGTSEYVGNSIYPFLNEQLQYKVKSYATTDIVAAPQKYLSKTKPTLLISYGRSGDSPESVGALQAADAVCENIYHLFITCNKDGALSKAAKLRNNALAINLTPETLDKSFAMTSSYTNMALATLLCFQLDRLSVFDAMLEDLGKAANRIIENDWLKLKEFVEVYDFKRIVYLGSNCLKGTAQESQLKMLELTQGRVTTMYDSPMGFRHGPKSIVNDDTLVVVYVSDDSYTREYEKDLITEISLQRKNNRLIVIGNHCKEAYSHLSDLCFDLNLQQNYDNAYLGLCYILYAQILAFFKSYACGIQPDDPCPSGEVNRVVKGVTIYPYIKK</sequence>
<dbReference type="Pfam" id="PF01380">
    <property type="entry name" value="SIS"/>
    <property type="match status" value="2"/>
</dbReference>
<comment type="caution">
    <text evidence="6">The sequence shown here is derived from an EMBL/GenBank/DDBJ whole genome shotgun (WGS) entry which is preliminary data.</text>
</comment>
<dbReference type="GO" id="GO:0016787">
    <property type="term" value="F:hydrolase activity"/>
    <property type="evidence" value="ECO:0007669"/>
    <property type="project" value="UniProtKB-KW"/>
</dbReference>
<keyword evidence="3" id="KW-0378">Hydrolase</keyword>
<dbReference type="InterPro" id="IPR035466">
    <property type="entry name" value="GlmS/AgaS_SIS"/>
</dbReference>
<dbReference type="PROSITE" id="PS51464">
    <property type="entry name" value="SIS"/>
    <property type="match status" value="1"/>
</dbReference>
<keyword evidence="7" id="KW-1185">Reference proteome</keyword>
<dbReference type="PANTHER" id="PTHR32502:SF3">
    <property type="entry name" value="D-GALACTOSAMINE-6-PHOSPHATE DEAMINASE AGAS-RELATED"/>
    <property type="match status" value="1"/>
</dbReference>
<dbReference type="SUPFAM" id="SSF53697">
    <property type="entry name" value="SIS domain"/>
    <property type="match status" value="1"/>
</dbReference>
<feature type="domain" description="SIS" evidence="5">
    <location>
        <begin position="46"/>
        <end position="205"/>
    </location>
</feature>
<organism evidence="6 7">
    <name type="scientific">Amedibacillus dolichus</name>
    <dbReference type="NCBI Taxonomy" id="31971"/>
    <lineage>
        <taxon>Bacteria</taxon>
        <taxon>Bacillati</taxon>
        <taxon>Bacillota</taxon>
        <taxon>Erysipelotrichia</taxon>
        <taxon>Erysipelotrichales</taxon>
        <taxon>Erysipelotrichaceae</taxon>
        <taxon>Amedibacillus</taxon>
    </lineage>
</organism>
<comment type="similarity">
    <text evidence="1">Belongs to the SIS family. AgaS subfamily.</text>
</comment>
<evidence type="ECO:0000313" key="7">
    <source>
        <dbReference type="Proteomes" id="UP000284868"/>
    </source>
</evidence>
<dbReference type="CDD" id="cd05010">
    <property type="entry name" value="SIS_AgaS_like"/>
    <property type="match status" value="1"/>
</dbReference>
<name>A0A415P7V2_9FIRM</name>
<evidence type="ECO:0000256" key="4">
    <source>
        <dbReference type="ARBA" id="ARBA00029292"/>
    </source>
</evidence>
<evidence type="ECO:0000313" key="6">
    <source>
        <dbReference type="EMBL" id="RHM08822.1"/>
    </source>
</evidence>
<dbReference type="AlphaFoldDB" id="A0A415P7V2"/>
<dbReference type="Gene3D" id="3.40.50.10490">
    <property type="entry name" value="Glucose-6-phosphate isomerase like protein, domain 1"/>
    <property type="match status" value="2"/>
</dbReference>
<dbReference type="InterPro" id="IPR046348">
    <property type="entry name" value="SIS_dom_sf"/>
</dbReference>
<dbReference type="InterPro" id="IPR001347">
    <property type="entry name" value="SIS_dom"/>
</dbReference>
<dbReference type="EMBL" id="QRPK01000044">
    <property type="protein sequence ID" value="RHM08822.1"/>
    <property type="molecule type" value="Genomic_DNA"/>
</dbReference>
<accession>A0A415P7V2</accession>
<dbReference type="InterPro" id="IPR035464">
    <property type="entry name" value="SIS_AgaS"/>
</dbReference>
<proteinExistence type="inferred from homology"/>
<evidence type="ECO:0000256" key="1">
    <source>
        <dbReference type="ARBA" id="ARBA00007748"/>
    </source>
</evidence>
<dbReference type="GO" id="GO:0097367">
    <property type="term" value="F:carbohydrate derivative binding"/>
    <property type="evidence" value="ECO:0007669"/>
    <property type="project" value="InterPro"/>
</dbReference>
<dbReference type="RefSeq" id="WP_004798863.1">
    <property type="nucleotide sequence ID" value="NZ_CABKNA010000005.1"/>
</dbReference>
<protein>
    <submittedName>
        <fullName evidence="6">SIS domain-containing protein</fullName>
    </submittedName>
</protein>
<dbReference type="Proteomes" id="UP000284868">
    <property type="component" value="Unassembled WGS sequence"/>
</dbReference>
<dbReference type="GeneID" id="92793153"/>
<dbReference type="GO" id="GO:0005886">
    <property type="term" value="C:plasma membrane"/>
    <property type="evidence" value="ECO:0007669"/>
    <property type="project" value="TreeGrafter"/>
</dbReference>
<gene>
    <name evidence="6" type="ORF">DWZ83_07850</name>
</gene>
<evidence type="ECO:0000256" key="3">
    <source>
        <dbReference type="ARBA" id="ARBA00022801"/>
    </source>
</evidence>
<dbReference type="GO" id="GO:0009401">
    <property type="term" value="P:phosphoenolpyruvate-dependent sugar phosphotransferase system"/>
    <property type="evidence" value="ECO:0007669"/>
    <property type="project" value="TreeGrafter"/>
</dbReference>
<dbReference type="PANTHER" id="PTHR32502">
    <property type="entry name" value="N-ACETYLGALACTOSAMINE PERMEASE II COMPONENT-RELATED"/>
    <property type="match status" value="1"/>
</dbReference>
<dbReference type="OrthoDB" id="9779207at2"/>
<reference evidence="6 7" key="1">
    <citation type="submission" date="2018-08" db="EMBL/GenBank/DDBJ databases">
        <title>A genome reference for cultivated species of the human gut microbiota.</title>
        <authorList>
            <person name="Zou Y."/>
            <person name="Xue W."/>
            <person name="Luo G."/>
        </authorList>
    </citation>
    <scope>NUCLEOTIDE SEQUENCE [LARGE SCALE GENOMIC DNA]</scope>
    <source>
        <strain evidence="6 7">AF35-6BH</strain>
    </source>
</reference>
<dbReference type="CDD" id="cd05008">
    <property type="entry name" value="SIS_GlmS_GlmD_1"/>
    <property type="match status" value="1"/>
</dbReference>
<evidence type="ECO:0000256" key="2">
    <source>
        <dbReference type="ARBA" id="ARBA00022737"/>
    </source>
</evidence>
<dbReference type="InterPro" id="IPR050303">
    <property type="entry name" value="GatZ_KbaZ_carbometab"/>
</dbReference>